<evidence type="ECO:0000313" key="2">
    <source>
        <dbReference type="EMBL" id="MBP0484451.1"/>
    </source>
</evidence>
<name>A0A940MMX6_9RHOB</name>
<feature type="domain" description="ABM" evidence="1">
    <location>
        <begin position="18"/>
        <end position="110"/>
    </location>
</feature>
<dbReference type="RefSeq" id="WP_209362835.1">
    <property type="nucleotide sequence ID" value="NZ_JAGISH010000012.1"/>
</dbReference>
<dbReference type="Gene3D" id="3.30.70.100">
    <property type="match status" value="1"/>
</dbReference>
<dbReference type="PROSITE" id="PS51725">
    <property type="entry name" value="ABM"/>
    <property type="match status" value="1"/>
</dbReference>
<comment type="caution">
    <text evidence="2">The sequence shown here is derived from an EMBL/GenBank/DDBJ whole genome shotgun (WGS) entry which is preliminary data.</text>
</comment>
<dbReference type="GO" id="GO:0004497">
    <property type="term" value="F:monooxygenase activity"/>
    <property type="evidence" value="ECO:0007669"/>
    <property type="project" value="UniProtKB-KW"/>
</dbReference>
<protein>
    <submittedName>
        <fullName evidence="2">Antibiotic biosynthesis monooxygenase</fullName>
    </submittedName>
</protein>
<gene>
    <name evidence="2" type="ORF">J5474_18410</name>
</gene>
<dbReference type="Pfam" id="PF03992">
    <property type="entry name" value="ABM"/>
    <property type="match status" value="1"/>
</dbReference>
<dbReference type="Proteomes" id="UP000675940">
    <property type="component" value="Unassembled WGS sequence"/>
</dbReference>
<dbReference type="InterPro" id="IPR011008">
    <property type="entry name" value="Dimeric_a/b-barrel"/>
</dbReference>
<dbReference type="SUPFAM" id="SSF54909">
    <property type="entry name" value="Dimeric alpha+beta barrel"/>
    <property type="match status" value="1"/>
</dbReference>
<evidence type="ECO:0000259" key="1">
    <source>
        <dbReference type="PROSITE" id="PS51725"/>
    </source>
</evidence>
<evidence type="ECO:0000313" key="3">
    <source>
        <dbReference type="Proteomes" id="UP000675940"/>
    </source>
</evidence>
<dbReference type="InterPro" id="IPR007138">
    <property type="entry name" value="ABM_dom"/>
</dbReference>
<proteinExistence type="predicted"/>
<keyword evidence="3" id="KW-1185">Reference proteome</keyword>
<dbReference type="AlphaFoldDB" id="A0A940MMX6"/>
<sequence>MTSQTTGQTTGETTGKLIVLEAFEHVHPERSAEYEAAGKIIDDTVRETEPGMLVHALTVHARLDDRVTYRWLEIFDGLEALEAHFASPHVKAHVAKLNDGILLSPVELVLYTDWTDAEKAEINERLGGALTFAEVRAGYYHAR</sequence>
<reference evidence="2" key="1">
    <citation type="submission" date="2021-03" db="EMBL/GenBank/DDBJ databases">
        <title>Sagittula salina sp. nov. strain M10.9X isolated from the marine waste.</title>
        <authorList>
            <person name="Satari L."/>
            <person name="Molina-Menor E."/>
            <person name="Vidal-Verdu A."/>
            <person name="Pascual J."/>
            <person name="Pereto J."/>
            <person name="Porcar M."/>
        </authorList>
    </citation>
    <scope>NUCLEOTIDE SEQUENCE</scope>
    <source>
        <strain evidence="2">M10.9X</strain>
    </source>
</reference>
<dbReference type="EMBL" id="JAGISH010000012">
    <property type="protein sequence ID" value="MBP0484451.1"/>
    <property type="molecule type" value="Genomic_DNA"/>
</dbReference>
<keyword evidence="2" id="KW-0503">Monooxygenase</keyword>
<accession>A0A940MMX6</accession>
<keyword evidence="2" id="KW-0560">Oxidoreductase</keyword>
<organism evidence="2 3">
    <name type="scientific">Sagittula salina</name>
    <dbReference type="NCBI Taxonomy" id="2820268"/>
    <lineage>
        <taxon>Bacteria</taxon>
        <taxon>Pseudomonadati</taxon>
        <taxon>Pseudomonadota</taxon>
        <taxon>Alphaproteobacteria</taxon>
        <taxon>Rhodobacterales</taxon>
        <taxon>Roseobacteraceae</taxon>
        <taxon>Sagittula</taxon>
    </lineage>
</organism>